<evidence type="ECO:0000313" key="4">
    <source>
        <dbReference type="Proteomes" id="UP001302374"/>
    </source>
</evidence>
<evidence type="ECO:0000313" key="2">
    <source>
        <dbReference type="EMBL" id="WOF14300.1"/>
    </source>
</evidence>
<reference evidence="1 3" key="2">
    <citation type="submission" date="2020-03" db="EMBL/GenBank/DDBJ databases">
        <title>Genomic Encyclopedia of Type Strains, Phase IV (KMG-IV): sequencing the most valuable type-strain genomes for metagenomic binning, comparative biology and taxonomic classification.</title>
        <authorList>
            <person name="Goeker M."/>
        </authorList>
    </citation>
    <scope>NUCLEOTIDE SEQUENCE [LARGE SCALE GENOMIC DNA]</scope>
    <source>
        <strain evidence="1 3">DSM 105722</strain>
    </source>
</reference>
<evidence type="ECO:0000313" key="3">
    <source>
        <dbReference type="Proteomes" id="UP000576368"/>
    </source>
</evidence>
<proteinExistence type="predicted"/>
<accession>A0A7X5YGK9</accession>
<evidence type="ECO:0000313" key="1">
    <source>
        <dbReference type="EMBL" id="NJC19202.1"/>
    </source>
</evidence>
<protein>
    <submittedName>
        <fullName evidence="1">Uncharacterized protein</fullName>
    </submittedName>
</protein>
<gene>
    <name evidence="2" type="ORF">F1644_19475</name>
    <name evidence="1" type="ORF">GGR15_002834</name>
</gene>
<organism evidence="1 3">
    <name type="scientific">Butyricimonas paravirosa</name>
    <dbReference type="NCBI Taxonomy" id="1472417"/>
    <lineage>
        <taxon>Bacteria</taxon>
        <taxon>Pseudomonadati</taxon>
        <taxon>Bacteroidota</taxon>
        <taxon>Bacteroidia</taxon>
        <taxon>Bacteroidales</taxon>
        <taxon>Odoribacteraceae</taxon>
        <taxon>Butyricimonas</taxon>
    </lineage>
</organism>
<sequence length="499" mass="56701">MKKNVGYLLGVLLSVFVISSCTDVYKEADAESEEVVVPPGETYTAQRKYTLNVVYYVPADMMEFDDWHYRLSGITLHMQNYFYENINRYMHLSGEAADKFKFGLEVNDVNPDFVKIHFIKSTRNCIDMQEKNLPEMAQEVLDYFNQRPELKKSNHYLVYMPAYEGSFVKHYYPSADQGMVFAGSDTDRFKIKYFDSPRARASFLYDLGYILKAFCQACFVPESNSGLDSPFLSLMGSTEVQGAGSNTAASGPTFMLPSYNCLKYTSRITSGSSFVAGTPDKIRLMVWDAMYLKGTQLFNDDYSYDPFDVTIDEVQILSKAGIDTAIVTSTSTLLSVMEADTLHVRCSFSTMAELSGVVLFDDPWRTYEYPQKWRVDLDEDENYESGWDAYGIYVSSTMFTNTGGNSYVVDFTIPMANFSACLGRNPRGATEVFNRELRFRFIGKNGMAYPHVATSLKGAFEPPLRNVYEVTSKKFSVGVTNEFVYLHDIATRYGTWEEK</sequence>
<dbReference type="RefSeq" id="WP_118304960.1">
    <property type="nucleotide sequence ID" value="NZ_BMPA01000010.1"/>
</dbReference>
<keyword evidence="4" id="KW-1185">Reference proteome</keyword>
<reference evidence="2 4" key="1">
    <citation type="submission" date="2019-09" db="EMBL/GenBank/DDBJ databases">
        <title>Butyricimonas paravirosa DSM 105722 (=214-4 = JCM 18677 = CCUG 65563).</title>
        <authorList>
            <person name="Le Roy T."/>
            <person name="Cani P.D."/>
        </authorList>
    </citation>
    <scope>NUCLEOTIDE SEQUENCE [LARGE SCALE GENOMIC DNA]</scope>
    <source>
        <strain evidence="2 4">DSM 105722</strain>
    </source>
</reference>
<dbReference type="GeneID" id="86893524"/>
<dbReference type="Proteomes" id="UP000576368">
    <property type="component" value="Unassembled WGS sequence"/>
</dbReference>
<dbReference type="EMBL" id="JAATLI010000010">
    <property type="protein sequence ID" value="NJC19202.1"/>
    <property type="molecule type" value="Genomic_DNA"/>
</dbReference>
<dbReference type="EMBL" id="CP043839">
    <property type="protein sequence ID" value="WOF14300.1"/>
    <property type="molecule type" value="Genomic_DNA"/>
</dbReference>
<dbReference type="Proteomes" id="UP001302374">
    <property type="component" value="Chromosome"/>
</dbReference>
<dbReference type="PROSITE" id="PS51257">
    <property type="entry name" value="PROKAR_LIPOPROTEIN"/>
    <property type="match status" value="1"/>
</dbReference>
<name>A0A7X5YGK9_9BACT</name>
<dbReference type="AlphaFoldDB" id="A0A7X5YGK9"/>